<accession>A0ABD2M2D0</accession>
<name>A0ABD2M2D0_9BILA</name>
<reference evidence="1 2" key="1">
    <citation type="submission" date="2024-10" db="EMBL/GenBank/DDBJ databases">
        <authorList>
            <person name="Kim D."/>
        </authorList>
    </citation>
    <scope>NUCLEOTIDE SEQUENCE [LARGE SCALE GENOMIC DNA]</scope>
    <source>
        <strain evidence="1">BH-2024</strain>
    </source>
</reference>
<evidence type="ECO:0000313" key="1">
    <source>
        <dbReference type="EMBL" id="KAL3121673.1"/>
    </source>
</evidence>
<proteinExistence type="predicted"/>
<comment type="caution">
    <text evidence="1">The sequence shown here is derived from an EMBL/GenBank/DDBJ whole genome shotgun (WGS) entry which is preliminary data.</text>
</comment>
<dbReference type="EMBL" id="JBICBT010000180">
    <property type="protein sequence ID" value="KAL3121673.1"/>
    <property type="molecule type" value="Genomic_DNA"/>
</dbReference>
<organism evidence="1 2">
    <name type="scientific">Heterodera trifolii</name>
    <dbReference type="NCBI Taxonomy" id="157864"/>
    <lineage>
        <taxon>Eukaryota</taxon>
        <taxon>Metazoa</taxon>
        <taxon>Ecdysozoa</taxon>
        <taxon>Nematoda</taxon>
        <taxon>Chromadorea</taxon>
        <taxon>Rhabditida</taxon>
        <taxon>Tylenchina</taxon>
        <taxon>Tylenchomorpha</taxon>
        <taxon>Tylenchoidea</taxon>
        <taxon>Heteroderidae</taxon>
        <taxon>Heteroderinae</taxon>
        <taxon>Heterodera</taxon>
    </lineage>
</organism>
<evidence type="ECO:0000313" key="2">
    <source>
        <dbReference type="Proteomes" id="UP001620626"/>
    </source>
</evidence>
<dbReference type="Proteomes" id="UP001620626">
    <property type="component" value="Unassembled WGS sequence"/>
</dbReference>
<gene>
    <name evidence="1" type="ORF">niasHT_006179</name>
</gene>
<keyword evidence="2" id="KW-1185">Reference proteome</keyword>
<protein>
    <submittedName>
        <fullName evidence="1">Uncharacterized protein</fullName>
    </submittedName>
</protein>
<sequence>MPAGRLRSKMLNEIQMTVGSDLGRGRQWMGGRSHPTVALNDLRRPILAVGVAILRPFPSFTLLMLRNGRFGHKTHNLLGGGGGDVTVKGKGGTKRWAAGGGKAMDEMAISLPLYSGRQSGA</sequence>
<dbReference type="AlphaFoldDB" id="A0ABD2M2D0"/>